<evidence type="ECO:0000313" key="2">
    <source>
        <dbReference type="Proteomes" id="UP001165101"/>
    </source>
</evidence>
<dbReference type="EMBL" id="BSXV01003871">
    <property type="protein sequence ID" value="GME99201.1"/>
    <property type="molecule type" value="Genomic_DNA"/>
</dbReference>
<organism evidence="1 2">
    <name type="scientific">Candida boidinii</name>
    <name type="common">Yeast</name>
    <dbReference type="NCBI Taxonomy" id="5477"/>
    <lineage>
        <taxon>Eukaryota</taxon>
        <taxon>Fungi</taxon>
        <taxon>Dikarya</taxon>
        <taxon>Ascomycota</taxon>
        <taxon>Saccharomycotina</taxon>
        <taxon>Pichiomycetes</taxon>
        <taxon>Pichiales</taxon>
        <taxon>Pichiaceae</taxon>
        <taxon>Ogataea</taxon>
        <taxon>Ogataea/Candida clade</taxon>
    </lineage>
</organism>
<evidence type="ECO:0000313" key="1">
    <source>
        <dbReference type="EMBL" id="GME99201.1"/>
    </source>
</evidence>
<comment type="caution">
    <text evidence="1">The sequence shown here is derived from an EMBL/GenBank/DDBJ whole genome shotgun (WGS) entry which is preliminary data.</text>
</comment>
<name>A0ACB5U331_CANBO</name>
<reference evidence="1" key="1">
    <citation type="submission" date="2023-04" db="EMBL/GenBank/DDBJ databases">
        <title>Candida boidinii NBRC 1967.</title>
        <authorList>
            <person name="Ichikawa N."/>
            <person name="Sato H."/>
            <person name="Tonouchi N."/>
        </authorList>
    </citation>
    <scope>NUCLEOTIDE SEQUENCE</scope>
    <source>
        <strain evidence="1">NBRC 1967</strain>
    </source>
</reference>
<protein>
    <submittedName>
        <fullName evidence="1">Unnamed protein product</fullName>
    </submittedName>
</protein>
<keyword evidence="2" id="KW-1185">Reference proteome</keyword>
<accession>A0ACB5U331</accession>
<proteinExistence type="predicted"/>
<sequence length="218" mass="24367">MVRLKTRYILFEIIYPELNGDGEEGTDWYKTRSNSIIALHKQSPSVINAKVIILAIRKSLQLNYGDLGSGCDGMSLVLKYFSNRTSTGIIRVLRESYMKICSAICLINELNGYKVIIRCVNLSGSIKKCEDKSIIRSEKLMKEILNSSNKSNTSNNNNISGGIIISSVIEKEKNLDAINKIFGSSKSISDDIDKIEAQGSDDEEAQAEEDFEKYVDTF</sequence>
<dbReference type="Proteomes" id="UP001165101">
    <property type="component" value="Unassembled WGS sequence"/>
</dbReference>
<gene>
    <name evidence="1" type="ORF">Cboi01_000521400</name>
</gene>